<gene>
    <name evidence="1" type="ORF">ATO3_02720</name>
</gene>
<evidence type="ECO:0000313" key="2">
    <source>
        <dbReference type="Proteomes" id="UP000215377"/>
    </source>
</evidence>
<organism evidence="1 2">
    <name type="scientific">Marinibacterium profundimaris</name>
    <dbReference type="NCBI Taxonomy" id="1679460"/>
    <lineage>
        <taxon>Bacteria</taxon>
        <taxon>Pseudomonadati</taxon>
        <taxon>Pseudomonadota</taxon>
        <taxon>Alphaproteobacteria</taxon>
        <taxon>Rhodobacterales</taxon>
        <taxon>Paracoccaceae</taxon>
        <taxon>Marinibacterium</taxon>
    </lineage>
</organism>
<dbReference type="AlphaFoldDB" id="A0A225NRY9"/>
<dbReference type="OrthoDB" id="7869997at2"/>
<evidence type="ECO:0000313" key="1">
    <source>
        <dbReference type="EMBL" id="OWU77613.1"/>
    </source>
</evidence>
<comment type="caution">
    <text evidence="1">The sequence shown here is derived from an EMBL/GenBank/DDBJ whole genome shotgun (WGS) entry which is preliminary data.</text>
</comment>
<keyword evidence="2" id="KW-1185">Reference proteome</keyword>
<reference evidence="1 2" key="1">
    <citation type="submission" date="2013-04" db="EMBL/GenBank/DDBJ databases">
        <title>Oceanicola sp. 22II1-22F33 Genome Sequencing.</title>
        <authorList>
            <person name="Lai Q."/>
            <person name="Li G."/>
            <person name="Shao Z."/>
        </authorList>
    </citation>
    <scope>NUCLEOTIDE SEQUENCE [LARGE SCALE GENOMIC DNA]</scope>
    <source>
        <strain evidence="1 2">22II1-22F33</strain>
    </source>
</reference>
<dbReference type="Proteomes" id="UP000215377">
    <property type="component" value="Unassembled WGS sequence"/>
</dbReference>
<dbReference type="EMBL" id="AQQR01000001">
    <property type="protein sequence ID" value="OWU77613.1"/>
    <property type="molecule type" value="Genomic_DNA"/>
</dbReference>
<proteinExistence type="predicted"/>
<sequence>MTRVRRAILMIEIQSAVALAARGDWLALRLGTFCTWWAGSAARRLEKLSGKHTENTGGEDG</sequence>
<accession>A0A225NRY9</accession>
<protein>
    <submittedName>
        <fullName evidence="1">Uncharacterized protein</fullName>
    </submittedName>
</protein>
<dbReference type="RefSeq" id="WP_088648246.1">
    <property type="nucleotide sequence ID" value="NZ_AQQR01000001.1"/>
</dbReference>
<name>A0A225NRY9_9RHOB</name>